<dbReference type="InterPro" id="IPR029064">
    <property type="entry name" value="Ribosomal_eL30-like_sf"/>
</dbReference>
<keyword evidence="3" id="KW-1185">Reference proteome</keyword>
<proteinExistence type="predicted"/>
<accession>A0A8I1DGA5</accession>
<name>A0A8I1DGA5_THEIN</name>
<evidence type="ECO:0000313" key="2">
    <source>
        <dbReference type="EMBL" id="MBH8595651.1"/>
    </source>
</evidence>
<protein>
    <submittedName>
        <fullName evidence="2">50S ribosomal protein L7ae-like protein</fullName>
    </submittedName>
</protein>
<dbReference type="InterPro" id="IPR004038">
    <property type="entry name" value="Ribosomal_eL8/eL30/eS12/Gad45"/>
</dbReference>
<keyword evidence="2" id="KW-0687">Ribonucleoprotein</keyword>
<dbReference type="Gene3D" id="3.30.1330.30">
    <property type="match status" value="1"/>
</dbReference>
<reference evidence="2 3" key="1">
    <citation type="submission" date="2020-12" db="EMBL/GenBank/DDBJ databases">
        <title>WGS of Thermoactinomyces spp.</title>
        <authorList>
            <person name="Cheng K."/>
        </authorList>
    </citation>
    <scope>NUCLEOTIDE SEQUENCE [LARGE SCALE GENOMIC DNA]</scope>
    <source>
        <strain evidence="3">CICC 10671\DSM 43846</strain>
    </source>
</reference>
<dbReference type="NCBIfam" id="NF010125">
    <property type="entry name" value="PRK13602.1"/>
    <property type="match status" value="1"/>
</dbReference>
<sequence>MSYEKVKQANSLTIGAKQTKKAIEQGIATRVFVADDADPRITEPIVTLCKEKGIAAEHVDSMKKLGKACGIEVGAATAAILKEV</sequence>
<evidence type="ECO:0000313" key="3">
    <source>
        <dbReference type="Proteomes" id="UP000633619"/>
    </source>
</evidence>
<evidence type="ECO:0000259" key="1">
    <source>
        <dbReference type="Pfam" id="PF01248"/>
    </source>
</evidence>
<dbReference type="AlphaFoldDB" id="A0A8I1DGA5"/>
<dbReference type="PRINTS" id="PR00884">
    <property type="entry name" value="RIBOSOMALHS6"/>
</dbReference>
<dbReference type="GO" id="GO:0005840">
    <property type="term" value="C:ribosome"/>
    <property type="evidence" value="ECO:0007669"/>
    <property type="project" value="UniProtKB-KW"/>
</dbReference>
<dbReference type="RefSeq" id="WP_181732406.1">
    <property type="nucleotide sequence ID" value="NZ_JACEIR010000007.1"/>
</dbReference>
<dbReference type="SUPFAM" id="SSF55315">
    <property type="entry name" value="L30e-like"/>
    <property type="match status" value="1"/>
</dbReference>
<feature type="domain" description="Ribosomal protein eL8/eL30/eS12/Gadd45" evidence="1">
    <location>
        <begin position="4"/>
        <end position="82"/>
    </location>
</feature>
<dbReference type="Proteomes" id="UP000633619">
    <property type="component" value="Unassembled WGS sequence"/>
</dbReference>
<keyword evidence="2" id="KW-0689">Ribosomal protein</keyword>
<comment type="caution">
    <text evidence="2">The sequence shown here is derived from an EMBL/GenBank/DDBJ whole genome shotgun (WGS) entry which is preliminary data.</text>
</comment>
<dbReference type="Pfam" id="PF01248">
    <property type="entry name" value="Ribosomal_L7Ae"/>
    <property type="match status" value="1"/>
</dbReference>
<gene>
    <name evidence="2" type="ORF">I8U20_09945</name>
</gene>
<organism evidence="2 3">
    <name type="scientific">Thermoactinomyces intermedius</name>
    <dbReference type="NCBI Taxonomy" id="2024"/>
    <lineage>
        <taxon>Bacteria</taxon>
        <taxon>Bacillati</taxon>
        <taxon>Bacillota</taxon>
        <taxon>Bacilli</taxon>
        <taxon>Bacillales</taxon>
        <taxon>Thermoactinomycetaceae</taxon>
        <taxon>Thermoactinomyces</taxon>
    </lineage>
</organism>
<dbReference type="EMBL" id="JAECVW010000005">
    <property type="protein sequence ID" value="MBH8595651.1"/>
    <property type="molecule type" value="Genomic_DNA"/>
</dbReference>